<feature type="transmembrane region" description="Helical" evidence="1">
    <location>
        <begin position="172"/>
        <end position="198"/>
    </location>
</feature>
<evidence type="ECO:0008006" key="4">
    <source>
        <dbReference type="Google" id="ProtNLM"/>
    </source>
</evidence>
<gene>
    <name evidence="2" type="ORF">UW22_C0001G0057</name>
</gene>
<feature type="transmembrane region" description="Helical" evidence="1">
    <location>
        <begin position="334"/>
        <end position="354"/>
    </location>
</feature>
<keyword evidence="1" id="KW-1133">Transmembrane helix</keyword>
<comment type="caution">
    <text evidence="2">The sequence shown here is derived from an EMBL/GenBank/DDBJ whole genome shotgun (WGS) entry which is preliminary data.</text>
</comment>
<evidence type="ECO:0000313" key="3">
    <source>
        <dbReference type="Proteomes" id="UP000034617"/>
    </source>
</evidence>
<feature type="transmembrane region" description="Helical" evidence="1">
    <location>
        <begin position="392"/>
        <end position="411"/>
    </location>
</feature>
<organism evidence="2 3">
    <name type="scientific">Candidatus Gottesmanbacteria bacterium GW2011_GWB1_44_11c</name>
    <dbReference type="NCBI Taxonomy" id="1618447"/>
    <lineage>
        <taxon>Bacteria</taxon>
        <taxon>Candidatus Gottesmaniibacteriota</taxon>
    </lineage>
</organism>
<name>A0A0G1GVN4_9BACT</name>
<dbReference type="EMBL" id="LCHM01000001">
    <property type="protein sequence ID" value="KKT39146.1"/>
    <property type="molecule type" value="Genomic_DNA"/>
</dbReference>
<protein>
    <recommendedName>
        <fullName evidence="4">Glycosyltransferase RgtA/B/C/D-like domain-containing protein</fullName>
    </recommendedName>
</protein>
<evidence type="ECO:0000256" key="1">
    <source>
        <dbReference type="SAM" id="Phobius"/>
    </source>
</evidence>
<feature type="transmembrane region" description="Helical" evidence="1">
    <location>
        <begin position="140"/>
        <end position="160"/>
    </location>
</feature>
<dbReference type="AlphaFoldDB" id="A0A0G1GVN4"/>
<feature type="transmembrane region" description="Helical" evidence="1">
    <location>
        <begin position="118"/>
        <end position="134"/>
    </location>
</feature>
<evidence type="ECO:0000313" key="2">
    <source>
        <dbReference type="EMBL" id="KKT39146.1"/>
    </source>
</evidence>
<feature type="transmembrane region" description="Helical" evidence="1">
    <location>
        <begin position="218"/>
        <end position="239"/>
    </location>
</feature>
<keyword evidence="1" id="KW-0472">Membrane</keyword>
<sequence length="565" mass="65776">MRKNRITKKFQKIIPFASIALSLFAFAIAFKDLPRIYFLNDEWTQMGSVFANGLFAGISPNILLQVTGRFRFIGSLINNVFFYYFPGNATPFVIFGYAVGSINIILAYFVVKKMTKNSLLSLLCILSVAVPTSGQQAISWFGAVVQTTLSSTMVYLAFIIRPPTLAVGKKVLILLSFVFLYIAFLFKNSCIFVLPLLLFSPYFFSKNKIDILRFFRKYAGIFALFIFFVAWNMYLLFQFKSIAEMATATQILIRIIFNSVWYPFISISHMMISPRTLFRTSEHFGVFLYQFLGVAANKDIIVVTILSDMISTLLSFILIGGFLLVYLKMKQRRRLLVFGLLWYVLSFLPMAMYLPERNSSFLESRYLYYSIFGFGLIFGVGVEYVSVILRRFFGVMPSICIVAFILLFFYWKQISFVQRDVYENVLYSMDIQKLIVDMNRIVPMLSEKPIFYISGDRNFFYQNNVVPFQYGTGFMIMMAFRERNEIPRQLIREKYLSRFLEEGYKEIGGEGFGYFWQKESLCNLFHKDRALRTDQVIGLYYFGNERKLIDITGDIRKEIDMRCIN</sequence>
<dbReference type="Proteomes" id="UP000034617">
    <property type="component" value="Unassembled WGS sequence"/>
</dbReference>
<accession>A0A0G1GVN4</accession>
<proteinExistence type="predicted"/>
<feature type="transmembrane region" description="Helical" evidence="1">
    <location>
        <begin position="12"/>
        <end position="31"/>
    </location>
</feature>
<keyword evidence="1" id="KW-0812">Transmembrane</keyword>
<reference evidence="2 3" key="1">
    <citation type="journal article" date="2015" name="Nature">
        <title>rRNA introns, odd ribosomes, and small enigmatic genomes across a large radiation of phyla.</title>
        <authorList>
            <person name="Brown C.T."/>
            <person name="Hug L.A."/>
            <person name="Thomas B.C."/>
            <person name="Sharon I."/>
            <person name="Castelle C.J."/>
            <person name="Singh A."/>
            <person name="Wilkins M.J."/>
            <person name="Williams K.H."/>
            <person name="Banfield J.F."/>
        </authorList>
    </citation>
    <scope>NUCLEOTIDE SEQUENCE [LARGE SCALE GENOMIC DNA]</scope>
</reference>
<feature type="transmembrane region" description="Helical" evidence="1">
    <location>
        <begin position="366"/>
        <end position="385"/>
    </location>
</feature>
<feature type="transmembrane region" description="Helical" evidence="1">
    <location>
        <begin position="251"/>
        <end position="272"/>
    </location>
</feature>
<feature type="transmembrane region" description="Helical" evidence="1">
    <location>
        <begin position="92"/>
        <end position="111"/>
    </location>
</feature>
<feature type="transmembrane region" description="Helical" evidence="1">
    <location>
        <begin position="300"/>
        <end position="327"/>
    </location>
</feature>